<dbReference type="EMBL" id="RJKE01000001">
    <property type="protein sequence ID" value="ROO82641.1"/>
    <property type="molecule type" value="Genomic_DNA"/>
</dbReference>
<evidence type="ECO:0000313" key="1">
    <source>
        <dbReference type="EMBL" id="ROO82641.1"/>
    </source>
</evidence>
<reference evidence="1 2" key="1">
    <citation type="submission" date="2018-11" db="EMBL/GenBank/DDBJ databases">
        <title>Sequencing the genomes of 1000 actinobacteria strains.</title>
        <authorList>
            <person name="Klenk H.-P."/>
        </authorList>
    </citation>
    <scope>NUCLEOTIDE SEQUENCE [LARGE SCALE GENOMIC DNA]</scope>
    <source>
        <strain evidence="1 2">DSM 44254</strain>
    </source>
</reference>
<dbReference type="Proteomes" id="UP000272400">
    <property type="component" value="Unassembled WGS sequence"/>
</dbReference>
<accession>A0A3N1CMU7</accession>
<organism evidence="1 2">
    <name type="scientific">Actinocorallia herbida</name>
    <dbReference type="NCBI Taxonomy" id="58109"/>
    <lineage>
        <taxon>Bacteria</taxon>
        <taxon>Bacillati</taxon>
        <taxon>Actinomycetota</taxon>
        <taxon>Actinomycetes</taxon>
        <taxon>Streptosporangiales</taxon>
        <taxon>Thermomonosporaceae</taxon>
        <taxon>Actinocorallia</taxon>
    </lineage>
</organism>
<sequence length="77" mass="8383">MTDKARALSCKYCSRGAVVILSAHNPQGPIVRSACGACPTHETQARRWVAQTWPARAGPIAEERLTTAEDDDDLTLF</sequence>
<gene>
    <name evidence="1" type="ORF">EDD29_0122</name>
</gene>
<proteinExistence type="predicted"/>
<keyword evidence="2" id="KW-1185">Reference proteome</keyword>
<comment type="caution">
    <text evidence="1">The sequence shown here is derived from an EMBL/GenBank/DDBJ whole genome shotgun (WGS) entry which is preliminary data.</text>
</comment>
<dbReference type="RefSeq" id="WP_123661645.1">
    <property type="nucleotide sequence ID" value="NZ_RJKE01000001.1"/>
</dbReference>
<evidence type="ECO:0000313" key="2">
    <source>
        <dbReference type="Proteomes" id="UP000272400"/>
    </source>
</evidence>
<protein>
    <submittedName>
        <fullName evidence="1">Uncharacterized protein</fullName>
    </submittedName>
</protein>
<dbReference type="AlphaFoldDB" id="A0A3N1CMU7"/>
<name>A0A3N1CMU7_9ACTN</name>